<proteinExistence type="predicted"/>
<evidence type="ECO:0000313" key="2">
    <source>
        <dbReference type="Proteomes" id="UP000299102"/>
    </source>
</evidence>
<dbReference type="OrthoDB" id="8173727at2759"/>
<protein>
    <submittedName>
        <fullName evidence="1">Uncharacterized protein</fullName>
    </submittedName>
</protein>
<name>A0A4C1SPB6_EUMVA</name>
<gene>
    <name evidence="1" type="ORF">EVAR_2619_1</name>
</gene>
<accession>A0A4C1SPB6</accession>
<dbReference type="Proteomes" id="UP000299102">
    <property type="component" value="Unassembled WGS sequence"/>
</dbReference>
<reference evidence="1 2" key="1">
    <citation type="journal article" date="2019" name="Commun. Biol.">
        <title>The bagworm genome reveals a unique fibroin gene that provides high tensile strength.</title>
        <authorList>
            <person name="Kono N."/>
            <person name="Nakamura H."/>
            <person name="Ohtoshi R."/>
            <person name="Tomita M."/>
            <person name="Numata K."/>
            <person name="Arakawa K."/>
        </authorList>
    </citation>
    <scope>NUCLEOTIDE SEQUENCE [LARGE SCALE GENOMIC DNA]</scope>
</reference>
<keyword evidence="2" id="KW-1185">Reference proteome</keyword>
<dbReference type="AlphaFoldDB" id="A0A4C1SPB6"/>
<comment type="caution">
    <text evidence="1">The sequence shown here is derived from an EMBL/GenBank/DDBJ whole genome shotgun (WGS) entry which is preliminary data.</text>
</comment>
<evidence type="ECO:0000313" key="1">
    <source>
        <dbReference type="EMBL" id="GBP03167.1"/>
    </source>
</evidence>
<organism evidence="1 2">
    <name type="scientific">Eumeta variegata</name>
    <name type="common">Bagworm moth</name>
    <name type="synonym">Eumeta japonica</name>
    <dbReference type="NCBI Taxonomy" id="151549"/>
    <lineage>
        <taxon>Eukaryota</taxon>
        <taxon>Metazoa</taxon>
        <taxon>Ecdysozoa</taxon>
        <taxon>Arthropoda</taxon>
        <taxon>Hexapoda</taxon>
        <taxon>Insecta</taxon>
        <taxon>Pterygota</taxon>
        <taxon>Neoptera</taxon>
        <taxon>Endopterygota</taxon>
        <taxon>Lepidoptera</taxon>
        <taxon>Glossata</taxon>
        <taxon>Ditrysia</taxon>
        <taxon>Tineoidea</taxon>
        <taxon>Psychidae</taxon>
        <taxon>Oiketicinae</taxon>
        <taxon>Eumeta</taxon>
    </lineage>
</organism>
<dbReference type="EMBL" id="BGZK01000009">
    <property type="protein sequence ID" value="GBP03167.1"/>
    <property type="molecule type" value="Genomic_DNA"/>
</dbReference>
<sequence length="253" mass="29177">MRREWADGRGRSTMEEKVVRWKRYGMKSWTAHEQDASLHCCRTLHVKHAAYASALYTLVSTNFMYIDVVKMGKTIARHHMAHNTYAQLEALPSQNIDNHCRCSVERSAHRSTMRHKRICAPHRVLRVRLRRLRAARVRPHVDTCGFISCVVHFFGVATRRHDKRRHVNNPFYSAPIDVSHQRLSKDDIFATQFTELNQTSERQDELRGLDSPFYNIFSSSSFLRSPLLRLSAMKTSATDGLACSARHGASDLI</sequence>